<evidence type="ECO:0000313" key="6">
    <source>
        <dbReference type="EMBL" id="MDY2586544.1"/>
    </source>
</evidence>
<keyword evidence="3" id="KW-0238">DNA-binding</keyword>
<dbReference type="Gene3D" id="3.40.190.10">
    <property type="entry name" value="Periplasmic binding protein-like II"/>
    <property type="match status" value="2"/>
</dbReference>
<dbReference type="InterPro" id="IPR036390">
    <property type="entry name" value="WH_DNA-bd_sf"/>
</dbReference>
<keyword evidence="4" id="KW-0804">Transcription</keyword>
<keyword evidence="7" id="KW-1185">Reference proteome</keyword>
<evidence type="ECO:0000256" key="4">
    <source>
        <dbReference type="ARBA" id="ARBA00023163"/>
    </source>
</evidence>
<dbReference type="InterPro" id="IPR005119">
    <property type="entry name" value="LysR_subst-bd"/>
</dbReference>
<accession>A0ABU5EP64</accession>
<dbReference type="PANTHER" id="PTHR30126:SF5">
    <property type="entry name" value="HTH-TYPE TRANSCRIPTIONAL ACTIVATOR CMPR"/>
    <property type="match status" value="1"/>
</dbReference>
<organism evidence="6 7">
    <name type="scientific">Winogradskyella aquimaris</name>
    <dbReference type="NCBI Taxonomy" id="864074"/>
    <lineage>
        <taxon>Bacteria</taxon>
        <taxon>Pseudomonadati</taxon>
        <taxon>Bacteroidota</taxon>
        <taxon>Flavobacteriia</taxon>
        <taxon>Flavobacteriales</taxon>
        <taxon>Flavobacteriaceae</taxon>
        <taxon>Winogradskyella</taxon>
    </lineage>
</organism>
<comment type="similarity">
    <text evidence="1">Belongs to the LysR transcriptional regulatory family.</text>
</comment>
<dbReference type="EMBL" id="JAXDAE010000003">
    <property type="protein sequence ID" value="MDY2586544.1"/>
    <property type="molecule type" value="Genomic_DNA"/>
</dbReference>
<comment type="caution">
    <text evidence="6">The sequence shown here is derived from an EMBL/GenBank/DDBJ whole genome shotgun (WGS) entry which is preliminary data.</text>
</comment>
<evidence type="ECO:0000256" key="3">
    <source>
        <dbReference type="ARBA" id="ARBA00023125"/>
    </source>
</evidence>
<dbReference type="SUPFAM" id="SSF46785">
    <property type="entry name" value="Winged helix' DNA-binding domain"/>
    <property type="match status" value="1"/>
</dbReference>
<sequence length="307" mass="34996">MNYTLHQLQIFLKITQLKSITKASEALFLSQPAVSIQLKKFQDQFSIPLTEVVGRQLYVTDFGWEIAEAAEKILNEVDAINYKTMSFKGQIAGRLKISVVSTGKYVMPYFLSDFTNKNKGVDLIIDVTNKQSVVKSLENNEVDFSLVSVIPEQLNLSRVELMENRLYLIGGTKDKFNPKVSTKKIFETYPMLYREDGSATRNAMETFLEGQHISTPKRIELTSNEALKQAVIAGLGYSIMPLIGIKNELKNGDLQIIPFKGLPIVTNWNLVWQKSKNLSPVALAYLDFVKKEKDRIIKENFDWYSEY</sequence>
<evidence type="ECO:0000313" key="7">
    <source>
        <dbReference type="Proteomes" id="UP001285855"/>
    </source>
</evidence>
<dbReference type="InterPro" id="IPR000847">
    <property type="entry name" value="LysR_HTH_N"/>
</dbReference>
<dbReference type="PROSITE" id="PS50931">
    <property type="entry name" value="HTH_LYSR"/>
    <property type="match status" value="1"/>
</dbReference>
<dbReference type="Proteomes" id="UP001285855">
    <property type="component" value="Unassembled WGS sequence"/>
</dbReference>
<dbReference type="SUPFAM" id="SSF53850">
    <property type="entry name" value="Periplasmic binding protein-like II"/>
    <property type="match status" value="1"/>
</dbReference>
<evidence type="ECO:0000259" key="5">
    <source>
        <dbReference type="PROSITE" id="PS50931"/>
    </source>
</evidence>
<dbReference type="Pfam" id="PF00126">
    <property type="entry name" value="HTH_1"/>
    <property type="match status" value="1"/>
</dbReference>
<feature type="domain" description="HTH lysR-type" evidence="5">
    <location>
        <begin position="1"/>
        <end position="60"/>
    </location>
</feature>
<dbReference type="PANTHER" id="PTHR30126">
    <property type="entry name" value="HTH-TYPE TRANSCRIPTIONAL REGULATOR"/>
    <property type="match status" value="1"/>
</dbReference>
<protein>
    <submittedName>
        <fullName evidence="6">LysR family transcriptional regulator</fullName>
    </submittedName>
</protein>
<dbReference type="RefSeq" id="WP_320554917.1">
    <property type="nucleotide sequence ID" value="NZ_JAXDAE010000003.1"/>
</dbReference>
<reference evidence="6 7" key="1">
    <citation type="submission" date="2023-11" db="EMBL/GenBank/DDBJ databases">
        <title>Winogradskyella pelagius sp. nov., isolated from coastal sediment.</title>
        <authorList>
            <person name="Li F."/>
        </authorList>
    </citation>
    <scope>NUCLEOTIDE SEQUENCE [LARGE SCALE GENOMIC DNA]</scope>
    <source>
        <strain evidence="6 7">KCTC 23502</strain>
    </source>
</reference>
<evidence type="ECO:0000256" key="2">
    <source>
        <dbReference type="ARBA" id="ARBA00023015"/>
    </source>
</evidence>
<evidence type="ECO:0000256" key="1">
    <source>
        <dbReference type="ARBA" id="ARBA00009437"/>
    </source>
</evidence>
<dbReference type="InterPro" id="IPR036388">
    <property type="entry name" value="WH-like_DNA-bd_sf"/>
</dbReference>
<dbReference type="Gene3D" id="1.10.10.10">
    <property type="entry name" value="Winged helix-like DNA-binding domain superfamily/Winged helix DNA-binding domain"/>
    <property type="match status" value="1"/>
</dbReference>
<name>A0ABU5EP64_9FLAO</name>
<keyword evidence="2" id="KW-0805">Transcription regulation</keyword>
<gene>
    <name evidence="6" type="ORF">SNF14_04300</name>
</gene>
<dbReference type="Pfam" id="PF03466">
    <property type="entry name" value="LysR_substrate"/>
    <property type="match status" value="1"/>
</dbReference>
<proteinExistence type="inferred from homology"/>